<name>A0ACB0Z6T1_MELEN</name>
<proteinExistence type="predicted"/>
<keyword evidence="2" id="KW-1185">Reference proteome</keyword>
<sequence length="188" mass="19917">MSSSRQHPQSPPTALPTLLAANYIPPPKSPLCMSASSPLVEAIVPPKSSSSNLLQPPQHAATVAMPTHSQPNSSSIIARRRIPTPLPLISVREMPTTPNPTTVPTHSPLRALFSSSSNNSSSYYSPSSPSPIRFSPASFSGSTSQLFILLNSPKNNVSTSSSTCALSPFLGVGGFLKKYFFGNFFGYP</sequence>
<comment type="caution">
    <text evidence="1">The sequence shown here is derived from an EMBL/GenBank/DDBJ whole genome shotgun (WGS) entry which is preliminary data.</text>
</comment>
<gene>
    <name evidence="1" type="ORF">MENTE1834_LOCUS21387</name>
</gene>
<dbReference type="Proteomes" id="UP001497535">
    <property type="component" value="Unassembled WGS sequence"/>
</dbReference>
<evidence type="ECO:0000313" key="2">
    <source>
        <dbReference type="Proteomes" id="UP001497535"/>
    </source>
</evidence>
<reference evidence="1" key="1">
    <citation type="submission" date="2023-11" db="EMBL/GenBank/DDBJ databases">
        <authorList>
            <person name="Poullet M."/>
        </authorList>
    </citation>
    <scope>NUCLEOTIDE SEQUENCE</scope>
    <source>
        <strain evidence="1">E1834</strain>
    </source>
</reference>
<organism evidence="1 2">
    <name type="scientific">Meloidogyne enterolobii</name>
    <name type="common">Root-knot nematode worm</name>
    <name type="synonym">Meloidogyne mayaguensis</name>
    <dbReference type="NCBI Taxonomy" id="390850"/>
    <lineage>
        <taxon>Eukaryota</taxon>
        <taxon>Metazoa</taxon>
        <taxon>Ecdysozoa</taxon>
        <taxon>Nematoda</taxon>
        <taxon>Chromadorea</taxon>
        <taxon>Rhabditida</taxon>
        <taxon>Tylenchina</taxon>
        <taxon>Tylenchomorpha</taxon>
        <taxon>Tylenchoidea</taxon>
        <taxon>Meloidogynidae</taxon>
        <taxon>Meloidogyninae</taxon>
        <taxon>Meloidogyne</taxon>
    </lineage>
</organism>
<accession>A0ACB0Z6T1</accession>
<evidence type="ECO:0000313" key="1">
    <source>
        <dbReference type="EMBL" id="CAK5074625.1"/>
    </source>
</evidence>
<dbReference type="EMBL" id="CAVMJV010000026">
    <property type="protein sequence ID" value="CAK5074625.1"/>
    <property type="molecule type" value="Genomic_DNA"/>
</dbReference>
<protein>
    <submittedName>
        <fullName evidence="1">Uncharacterized protein</fullName>
    </submittedName>
</protein>